<evidence type="ECO:0000256" key="1">
    <source>
        <dbReference type="SAM" id="SignalP"/>
    </source>
</evidence>
<dbReference type="RefSeq" id="XP_005784822.1">
    <property type="nucleotide sequence ID" value="XM_005784765.1"/>
</dbReference>
<dbReference type="KEGG" id="ehx:EMIHUDRAFT_230949"/>
<keyword evidence="1" id="KW-0732">Signal</keyword>
<feature type="chain" id="PRO_5044282976" evidence="1">
    <location>
        <begin position="17"/>
        <end position="130"/>
    </location>
</feature>
<organism evidence="2 3">
    <name type="scientific">Emiliania huxleyi (strain CCMP1516)</name>
    <dbReference type="NCBI Taxonomy" id="280463"/>
    <lineage>
        <taxon>Eukaryota</taxon>
        <taxon>Haptista</taxon>
        <taxon>Haptophyta</taxon>
        <taxon>Prymnesiophyceae</taxon>
        <taxon>Isochrysidales</taxon>
        <taxon>Noelaerhabdaceae</taxon>
        <taxon>Emiliania</taxon>
    </lineage>
</organism>
<evidence type="ECO:0000313" key="3">
    <source>
        <dbReference type="Proteomes" id="UP000013827"/>
    </source>
</evidence>
<accession>A0A0D3K9F8</accession>
<evidence type="ECO:0000313" key="2">
    <source>
        <dbReference type="EnsemblProtists" id="EOD32393"/>
    </source>
</evidence>
<proteinExistence type="predicted"/>
<dbReference type="GeneID" id="17277665"/>
<sequence>MLFGVLASSGLALVQTTQVVAVQVTGAASTVRVAGVAPSGLFPSPLLASTAAEREVQEQYTAEDREAARLKGAAFLALGIAPSLYAQSKLGKSKDGSKVRRMTHELYMRVSTGTLVACSKCNSISPASWL</sequence>
<dbReference type="HOGENOM" id="CLU_159641_0_0_1"/>
<dbReference type="EnsemblProtists" id="EOD32393">
    <property type="protein sequence ID" value="EOD32393"/>
    <property type="gene ID" value="EMIHUDRAFT_230949"/>
</dbReference>
<keyword evidence="3" id="KW-1185">Reference proteome</keyword>
<reference evidence="3" key="1">
    <citation type="journal article" date="2013" name="Nature">
        <title>Pan genome of the phytoplankton Emiliania underpins its global distribution.</title>
        <authorList>
            <person name="Read B.A."/>
            <person name="Kegel J."/>
            <person name="Klute M.J."/>
            <person name="Kuo A."/>
            <person name="Lefebvre S.C."/>
            <person name="Maumus F."/>
            <person name="Mayer C."/>
            <person name="Miller J."/>
            <person name="Monier A."/>
            <person name="Salamov A."/>
            <person name="Young J."/>
            <person name="Aguilar M."/>
            <person name="Claverie J.M."/>
            <person name="Frickenhaus S."/>
            <person name="Gonzalez K."/>
            <person name="Herman E.K."/>
            <person name="Lin Y.C."/>
            <person name="Napier J."/>
            <person name="Ogata H."/>
            <person name="Sarno A.F."/>
            <person name="Shmutz J."/>
            <person name="Schroeder D."/>
            <person name="de Vargas C."/>
            <person name="Verret F."/>
            <person name="von Dassow P."/>
            <person name="Valentin K."/>
            <person name="Van de Peer Y."/>
            <person name="Wheeler G."/>
            <person name="Dacks J.B."/>
            <person name="Delwiche C.F."/>
            <person name="Dyhrman S.T."/>
            <person name="Glockner G."/>
            <person name="John U."/>
            <person name="Richards T."/>
            <person name="Worden A.Z."/>
            <person name="Zhang X."/>
            <person name="Grigoriev I.V."/>
            <person name="Allen A.E."/>
            <person name="Bidle K."/>
            <person name="Borodovsky M."/>
            <person name="Bowler C."/>
            <person name="Brownlee C."/>
            <person name="Cock J.M."/>
            <person name="Elias M."/>
            <person name="Gladyshev V.N."/>
            <person name="Groth M."/>
            <person name="Guda C."/>
            <person name="Hadaegh A."/>
            <person name="Iglesias-Rodriguez M.D."/>
            <person name="Jenkins J."/>
            <person name="Jones B.M."/>
            <person name="Lawson T."/>
            <person name="Leese F."/>
            <person name="Lindquist E."/>
            <person name="Lobanov A."/>
            <person name="Lomsadze A."/>
            <person name="Malik S.B."/>
            <person name="Marsh M.E."/>
            <person name="Mackinder L."/>
            <person name="Mock T."/>
            <person name="Mueller-Roeber B."/>
            <person name="Pagarete A."/>
            <person name="Parker M."/>
            <person name="Probert I."/>
            <person name="Quesneville H."/>
            <person name="Raines C."/>
            <person name="Rensing S.A."/>
            <person name="Riano-Pachon D.M."/>
            <person name="Richier S."/>
            <person name="Rokitta S."/>
            <person name="Shiraiwa Y."/>
            <person name="Soanes D.M."/>
            <person name="van der Giezen M."/>
            <person name="Wahlund T.M."/>
            <person name="Williams B."/>
            <person name="Wilson W."/>
            <person name="Wolfe G."/>
            <person name="Wurch L.L."/>
        </authorList>
    </citation>
    <scope>NUCLEOTIDE SEQUENCE</scope>
</reference>
<dbReference type="PaxDb" id="2903-EOD32393"/>
<dbReference type="AlphaFoldDB" id="A0A0D3K9F8"/>
<reference evidence="2" key="2">
    <citation type="submission" date="2024-10" db="UniProtKB">
        <authorList>
            <consortium name="EnsemblProtists"/>
        </authorList>
    </citation>
    <scope>IDENTIFICATION</scope>
</reference>
<name>A0A0D3K9F8_EMIH1</name>
<feature type="signal peptide" evidence="1">
    <location>
        <begin position="1"/>
        <end position="16"/>
    </location>
</feature>
<dbReference type="Proteomes" id="UP000013827">
    <property type="component" value="Unassembled WGS sequence"/>
</dbReference>
<protein>
    <submittedName>
        <fullName evidence="2">Uncharacterized protein</fullName>
    </submittedName>
</protein>